<keyword evidence="5" id="KW-1185">Reference proteome</keyword>
<dbReference type="PATRIC" id="fig|47500.9.peg.3093"/>
<evidence type="ECO:0000313" key="4">
    <source>
        <dbReference type="EMBL" id="SDI32796.1"/>
    </source>
</evidence>
<dbReference type="Proteomes" id="UP000037269">
    <property type="component" value="Unassembled WGS sequence"/>
</dbReference>
<feature type="chain" id="PRO_5010427605" evidence="2">
    <location>
        <begin position="23"/>
        <end position="172"/>
    </location>
</feature>
<evidence type="ECO:0000313" key="6">
    <source>
        <dbReference type="Proteomes" id="UP000182836"/>
    </source>
</evidence>
<reference evidence="4 6" key="2">
    <citation type="submission" date="2016-10" db="EMBL/GenBank/DDBJ databases">
        <authorList>
            <person name="de Groot N.N."/>
        </authorList>
    </citation>
    <scope>NUCLEOTIDE SEQUENCE [LARGE SCALE GENOMIC DNA]</scope>
    <source>
        <strain evidence="4 6">DSM 2895</strain>
    </source>
</reference>
<feature type="signal peptide" evidence="2">
    <location>
        <begin position="1"/>
        <end position="22"/>
    </location>
</feature>
<dbReference type="Proteomes" id="UP000182836">
    <property type="component" value="Unassembled WGS sequence"/>
</dbReference>
<dbReference type="EMBL" id="LGUG01000004">
    <property type="protein sequence ID" value="KON95641.1"/>
    <property type="molecule type" value="Genomic_DNA"/>
</dbReference>
<keyword evidence="2" id="KW-0732">Signal</keyword>
<dbReference type="OrthoDB" id="2381329at2"/>
<accession>A0A0M0H1P9</accession>
<feature type="compositionally biased region" description="Low complexity" evidence="1">
    <location>
        <begin position="20"/>
        <end position="35"/>
    </location>
</feature>
<sequence>MKKHVLFLLAILTLAGCGPNNATNPQPPENQTQTQRVQQTAPQPQRPQNATATADRLAKLATSVPRVDGATAVVLGKTAIVGINVDDRLDRARVGTIKYSVAEALRKDPQGATALVTADPGIVQRLREMNEDIGRGRPIAGLAEELADIAGRLVPQAPTRVPERNQSPAQNQ</sequence>
<dbReference type="InterPro" id="IPR014247">
    <property type="entry name" value="Spore_lipoprot_YhcN/YlaJ"/>
</dbReference>
<dbReference type="PROSITE" id="PS51257">
    <property type="entry name" value="PROKAR_LIPOPROTEIN"/>
    <property type="match status" value="1"/>
</dbReference>
<dbReference type="NCBIfam" id="TIGR02898">
    <property type="entry name" value="spore_YhcN_YlaJ"/>
    <property type="match status" value="1"/>
</dbReference>
<keyword evidence="4" id="KW-0449">Lipoprotein</keyword>
<feature type="compositionally biased region" description="Polar residues" evidence="1">
    <location>
        <begin position="36"/>
        <end position="49"/>
    </location>
</feature>
<gene>
    <name evidence="3" type="ORF">AF333_09310</name>
    <name evidence="4" type="ORF">SAMN04487909_10388</name>
</gene>
<reference evidence="3 5" key="1">
    <citation type="submission" date="2015-07" db="EMBL/GenBank/DDBJ databases">
        <title>Fjat-14205 dsm 2895.</title>
        <authorList>
            <person name="Liu B."/>
            <person name="Wang J."/>
            <person name="Zhu Y."/>
            <person name="Liu G."/>
            <person name="Chen Q."/>
            <person name="Chen Z."/>
            <person name="Lan J."/>
            <person name="Che J."/>
            <person name="Ge C."/>
            <person name="Shi H."/>
            <person name="Pan Z."/>
            <person name="Liu X."/>
        </authorList>
    </citation>
    <scope>NUCLEOTIDE SEQUENCE [LARGE SCALE GENOMIC DNA]</scope>
    <source>
        <strain evidence="3 5">DSM 2895</strain>
    </source>
</reference>
<dbReference type="Pfam" id="PF09580">
    <property type="entry name" value="Spore_YhcN_YlaJ"/>
    <property type="match status" value="1"/>
</dbReference>
<dbReference type="RefSeq" id="WP_052812087.1">
    <property type="nucleotide sequence ID" value="NZ_BJOA01000030.1"/>
</dbReference>
<evidence type="ECO:0000256" key="1">
    <source>
        <dbReference type="SAM" id="MobiDB-lite"/>
    </source>
</evidence>
<dbReference type="AlphaFoldDB" id="A0A0M0H1P9"/>
<dbReference type="InterPro" id="IPR019076">
    <property type="entry name" value="Spore_lipoprot_YhcN/YlaJ-like"/>
</dbReference>
<feature type="region of interest" description="Disordered" evidence="1">
    <location>
        <begin position="153"/>
        <end position="172"/>
    </location>
</feature>
<dbReference type="EMBL" id="FNED01000003">
    <property type="protein sequence ID" value="SDI32796.1"/>
    <property type="molecule type" value="Genomic_DNA"/>
</dbReference>
<evidence type="ECO:0000313" key="3">
    <source>
        <dbReference type="EMBL" id="KON95641.1"/>
    </source>
</evidence>
<evidence type="ECO:0000256" key="2">
    <source>
        <dbReference type="SAM" id="SignalP"/>
    </source>
</evidence>
<evidence type="ECO:0000313" key="5">
    <source>
        <dbReference type="Proteomes" id="UP000037269"/>
    </source>
</evidence>
<protein>
    <submittedName>
        <fullName evidence="4">Sporulation lipoprotein, YhcN/YlaJ family</fullName>
    </submittedName>
</protein>
<name>A0A0M0H1P9_ANEMI</name>
<feature type="region of interest" description="Disordered" evidence="1">
    <location>
        <begin position="20"/>
        <end position="49"/>
    </location>
</feature>
<dbReference type="STRING" id="47500.AF333_09310"/>
<organism evidence="3 5">
    <name type="scientific">Aneurinibacillus migulanus</name>
    <name type="common">Bacillus migulanus</name>
    <dbReference type="NCBI Taxonomy" id="47500"/>
    <lineage>
        <taxon>Bacteria</taxon>
        <taxon>Bacillati</taxon>
        <taxon>Bacillota</taxon>
        <taxon>Bacilli</taxon>
        <taxon>Bacillales</taxon>
        <taxon>Paenibacillaceae</taxon>
        <taxon>Aneurinibacillus group</taxon>
        <taxon>Aneurinibacillus</taxon>
    </lineage>
</organism>
<proteinExistence type="predicted"/>
<dbReference type="GeneID" id="42305398"/>
<dbReference type="GO" id="GO:0030435">
    <property type="term" value="P:sporulation resulting in formation of a cellular spore"/>
    <property type="evidence" value="ECO:0007669"/>
    <property type="project" value="InterPro"/>
</dbReference>